<dbReference type="EMBL" id="KP136319">
    <property type="protein sequence ID" value="AJF96874.1"/>
    <property type="molecule type" value="Genomic_DNA"/>
</dbReference>
<evidence type="ECO:0000313" key="3">
    <source>
        <dbReference type="EMBL" id="AJF96874.1"/>
    </source>
</evidence>
<reference evidence="3 4" key="1">
    <citation type="journal article" date="2015" name="Parasitol. Res.">
        <title>Viruses in close associations with free-living amoebae.</title>
        <authorList>
            <person name="Scheid P."/>
        </authorList>
    </citation>
    <scope>NUCLEOTIDE SEQUENCE [LARGE SCALE GENOMIC DNA]</scope>
    <source>
        <strain evidence="3">KlaHel</strain>
    </source>
</reference>
<name>A0A0B5J0A5_9VIRU</name>
<feature type="region of interest" description="Disordered" evidence="1">
    <location>
        <begin position="176"/>
        <end position="212"/>
    </location>
</feature>
<evidence type="ECO:0000313" key="4">
    <source>
        <dbReference type="Proteomes" id="UP000202511"/>
    </source>
</evidence>
<keyword evidence="2" id="KW-0812">Transmembrane</keyword>
<dbReference type="KEGG" id="vg:23461791"/>
<protein>
    <submittedName>
        <fullName evidence="3">Uncharacterized protein</fullName>
    </submittedName>
</protein>
<dbReference type="GeneID" id="23461791"/>
<sequence length="212" mass="22516">MKPMRSFFLDVMRVPQAPTVALFVGLLMMTALVTAADPTPTPTLSLDRACEMVLDGATCQRRCECEWCPPGPDHGCHTINLAGACGGAPGQRAPHDTCYDDPASGVEGLVVGAVFVGLALVAVGLWWGCICVRSLRRRFLRLGTCASAVDHDIGAPKGDPSVNHALGEPLDCASRCDGPAMVPPRRPASRPIDMPRPRAPVPSSVYAPQQYQ</sequence>
<keyword evidence="2" id="KW-0472">Membrane</keyword>
<dbReference type="RefSeq" id="YP_009119109.1">
    <property type="nucleotide sequence ID" value="NC_026440.1"/>
</dbReference>
<evidence type="ECO:0000256" key="1">
    <source>
        <dbReference type="SAM" id="MobiDB-lite"/>
    </source>
</evidence>
<organism evidence="3 4">
    <name type="scientific">Pandoravirus inopinatum</name>
    <dbReference type="NCBI Taxonomy" id="1605721"/>
    <lineage>
        <taxon>Viruses</taxon>
        <taxon>Pandoravirus</taxon>
    </lineage>
</organism>
<keyword evidence="2" id="KW-1133">Transmembrane helix</keyword>
<evidence type="ECO:0000256" key="2">
    <source>
        <dbReference type="SAM" id="Phobius"/>
    </source>
</evidence>
<accession>A0A0B5J0A5</accession>
<proteinExistence type="predicted"/>
<dbReference type="Proteomes" id="UP000202511">
    <property type="component" value="Segment"/>
</dbReference>
<feature type="transmembrane region" description="Helical" evidence="2">
    <location>
        <begin position="109"/>
        <end position="132"/>
    </location>
</feature>